<evidence type="ECO:0000313" key="10">
    <source>
        <dbReference type="Proteomes" id="UP000472277"/>
    </source>
</evidence>
<keyword evidence="7" id="KW-0472">Membrane</keyword>
<evidence type="ECO:0000256" key="2">
    <source>
        <dbReference type="ARBA" id="ARBA00022598"/>
    </source>
</evidence>
<dbReference type="Proteomes" id="UP000472277">
    <property type="component" value="Chromosome 31"/>
</dbReference>
<dbReference type="InterPro" id="IPR047090">
    <property type="entry name" value="AspRS_core"/>
</dbReference>
<reference evidence="9" key="2">
    <citation type="submission" date="2025-09" db="UniProtKB">
        <authorList>
            <consortium name="Ensembl"/>
        </authorList>
    </citation>
    <scope>IDENTIFICATION</scope>
</reference>
<dbReference type="AlphaFoldDB" id="A0A673Z3Q8"/>
<dbReference type="Ensembl" id="ENSSTUT00000043256.1">
    <property type="protein sequence ID" value="ENSSTUP00000041408.1"/>
    <property type="gene ID" value="ENSSTUG00000017241.1"/>
</dbReference>
<dbReference type="InterPro" id="IPR004115">
    <property type="entry name" value="GAD-like_sf"/>
</dbReference>
<dbReference type="GO" id="GO:0005739">
    <property type="term" value="C:mitochondrion"/>
    <property type="evidence" value="ECO:0007669"/>
    <property type="project" value="TreeGrafter"/>
</dbReference>
<dbReference type="SUPFAM" id="SSF55261">
    <property type="entry name" value="GAD domain-like"/>
    <property type="match status" value="1"/>
</dbReference>
<evidence type="ECO:0000259" key="8">
    <source>
        <dbReference type="PROSITE" id="PS50862"/>
    </source>
</evidence>
<evidence type="ECO:0000256" key="3">
    <source>
        <dbReference type="ARBA" id="ARBA00022741"/>
    </source>
</evidence>
<feature type="transmembrane region" description="Helical" evidence="7">
    <location>
        <begin position="306"/>
        <end position="326"/>
    </location>
</feature>
<organism evidence="9 10">
    <name type="scientific">Salmo trutta</name>
    <name type="common">Brown trout</name>
    <dbReference type="NCBI Taxonomy" id="8032"/>
    <lineage>
        <taxon>Eukaryota</taxon>
        <taxon>Metazoa</taxon>
        <taxon>Chordata</taxon>
        <taxon>Craniata</taxon>
        <taxon>Vertebrata</taxon>
        <taxon>Euteleostomi</taxon>
        <taxon>Actinopterygii</taxon>
        <taxon>Neopterygii</taxon>
        <taxon>Teleostei</taxon>
        <taxon>Protacanthopterygii</taxon>
        <taxon>Salmoniformes</taxon>
        <taxon>Salmonidae</taxon>
        <taxon>Salmoninae</taxon>
        <taxon>Salmo</taxon>
    </lineage>
</organism>
<dbReference type="SUPFAM" id="SSF50249">
    <property type="entry name" value="Nucleic acid-binding proteins"/>
    <property type="match status" value="1"/>
</dbReference>
<dbReference type="InterPro" id="IPR002312">
    <property type="entry name" value="Asp/Asn-tRNA-synth_IIb"/>
</dbReference>
<sequence length="576" mass="65247">RSWTPIEVCSVFPQPSINVNSLSFRSHTCGELRPADVGEEVILCGWVQYLRFDMFHCFKHFILHTYSLCDLPPESVIRVKGTVRLRPDGQENKEMPTGEIEVLAESVEILNVCRKLPFEIKDFVKKSESLRMQYRYLDLRSSQMQYNLRLRSQLVMKMREYLCNVHGFVDVETPTLFKRTPGGAKEFVVPSREPGRFYSLPQSPQQFKQLLMVAGIDRYFQLARCYRDEGSKPDRQPEFTQVDIEMSFVDQAGIRGLIEGLVQYSWPVEKDPVSTPFPCITYEKAMKDYGVDKPDTRFAMKVCSKYLDMILHFGSLVFFVIFLYFFPKEVSVVLVKADGALKSSLNRLMPASAKQQLLQMAQARPGDLLLISAGTQECVRPLLGKLRLQCAELLEGSGVAVRDPSAFHFLWVVDFPLFLPKEEDPDQLESAHHPFTAPLPEDAHLLYSLPHKVRGQHYDLVLNGCEIGGGSIRIHKASDQQHVLETILKEDPSLLSHLLEALDSGAPPHGGIALGLDRFLSIIVGAPSIRDVIAFPKSFRGHDLMSRAPDFVSEDELKSYHISVNWPAGDEGNQEK</sequence>
<comment type="similarity">
    <text evidence="1">Belongs to the class-II aminoacyl-tRNA synthetase family. Type 1 subfamily.</text>
</comment>
<keyword evidence="3" id="KW-0547">Nucleotide-binding</keyword>
<evidence type="ECO:0000256" key="5">
    <source>
        <dbReference type="ARBA" id="ARBA00022917"/>
    </source>
</evidence>
<evidence type="ECO:0000256" key="7">
    <source>
        <dbReference type="SAM" id="Phobius"/>
    </source>
</evidence>
<dbReference type="Gene3D" id="3.30.1360.30">
    <property type="entry name" value="GAD-like domain"/>
    <property type="match status" value="2"/>
</dbReference>
<evidence type="ECO:0000256" key="4">
    <source>
        <dbReference type="ARBA" id="ARBA00022840"/>
    </source>
</evidence>
<dbReference type="CDD" id="cd04317">
    <property type="entry name" value="EcAspRS_like_N"/>
    <property type="match status" value="1"/>
</dbReference>
<dbReference type="InterPro" id="IPR004364">
    <property type="entry name" value="Aa-tRNA-synt_II"/>
</dbReference>
<dbReference type="OMA" id="LCGWVDR"/>
<dbReference type="GO" id="GO:0006422">
    <property type="term" value="P:aspartyl-tRNA aminoacylation"/>
    <property type="evidence" value="ECO:0007669"/>
    <property type="project" value="TreeGrafter"/>
</dbReference>
<dbReference type="PROSITE" id="PS50862">
    <property type="entry name" value="AA_TRNA_LIGASE_II"/>
    <property type="match status" value="1"/>
</dbReference>
<name>A0A673Z3Q8_SALTR</name>
<keyword evidence="4" id="KW-0067">ATP-binding</keyword>
<proteinExistence type="inferred from homology"/>
<keyword evidence="7" id="KW-1133">Transmembrane helix</keyword>
<reference evidence="9" key="1">
    <citation type="submission" date="2025-08" db="UniProtKB">
        <authorList>
            <consortium name="Ensembl"/>
        </authorList>
    </citation>
    <scope>IDENTIFICATION</scope>
</reference>
<accession>A0A673Z3Q8</accession>
<keyword evidence="6" id="KW-0030">Aminoacyl-tRNA synthetase</keyword>
<dbReference type="InterPro" id="IPR006195">
    <property type="entry name" value="aa-tRNA-synth_II"/>
</dbReference>
<keyword evidence="10" id="KW-1185">Reference proteome</keyword>
<dbReference type="GeneTree" id="ENSGT01030000234618"/>
<protein>
    <submittedName>
        <fullName evidence="9">Aspartyl-tRNA synthetase 2, mitochondrial</fullName>
    </submittedName>
</protein>
<dbReference type="CDD" id="cd00777">
    <property type="entry name" value="AspRS_core"/>
    <property type="match status" value="1"/>
</dbReference>
<keyword evidence="7" id="KW-0812">Transmembrane</keyword>
<evidence type="ECO:0000256" key="1">
    <source>
        <dbReference type="ARBA" id="ARBA00006303"/>
    </source>
</evidence>
<dbReference type="GO" id="GO:0005524">
    <property type="term" value="F:ATP binding"/>
    <property type="evidence" value="ECO:0007669"/>
    <property type="project" value="UniProtKB-KW"/>
</dbReference>
<dbReference type="InterPro" id="IPR004524">
    <property type="entry name" value="Asp-tRNA-ligase_1"/>
</dbReference>
<evidence type="ECO:0000313" key="9">
    <source>
        <dbReference type="Ensembl" id="ENSSTUP00000041408.1"/>
    </source>
</evidence>
<dbReference type="PRINTS" id="PR01042">
    <property type="entry name" value="TRNASYNTHASP"/>
</dbReference>
<dbReference type="InterPro" id="IPR047089">
    <property type="entry name" value="Asp-tRNA-ligase_1_N"/>
</dbReference>
<evidence type="ECO:0000256" key="6">
    <source>
        <dbReference type="ARBA" id="ARBA00023146"/>
    </source>
</evidence>
<dbReference type="GO" id="GO:0004815">
    <property type="term" value="F:aspartate-tRNA ligase activity"/>
    <property type="evidence" value="ECO:0007669"/>
    <property type="project" value="TreeGrafter"/>
</dbReference>
<dbReference type="HAMAP" id="MF_00044">
    <property type="entry name" value="Asp_tRNA_synth_type1"/>
    <property type="match status" value="1"/>
</dbReference>
<dbReference type="Gene3D" id="2.40.50.140">
    <property type="entry name" value="Nucleic acid-binding proteins"/>
    <property type="match status" value="2"/>
</dbReference>
<dbReference type="InterPro" id="IPR012340">
    <property type="entry name" value="NA-bd_OB-fold"/>
</dbReference>
<gene>
    <name evidence="9" type="primary">DARS2</name>
    <name evidence="9" type="synonym">dars2</name>
</gene>
<keyword evidence="5" id="KW-0648">Protein biosynthesis</keyword>
<dbReference type="Pfam" id="PF00152">
    <property type="entry name" value="tRNA-synt_2"/>
    <property type="match status" value="1"/>
</dbReference>
<keyword evidence="2" id="KW-0436">Ligase</keyword>
<dbReference type="SUPFAM" id="SSF55681">
    <property type="entry name" value="Class II aaRS and biotin synthetases"/>
    <property type="match status" value="1"/>
</dbReference>
<dbReference type="PANTHER" id="PTHR22594">
    <property type="entry name" value="ASPARTYL/LYSYL-TRNA SYNTHETASE"/>
    <property type="match status" value="1"/>
</dbReference>
<dbReference type="PANTHER" id="PTHR22594:SF5">
    <property type="entry name" value="ASPARTATE--TRNA LIGASE, MITOCHONDRIAL"/>
    <property type="match status" value="1"/>
</dbReference>
<dbReference type="InterPro" id="IPR045864">
    <property type="entry name" value="aa-tRNA-synth_II/BPL/LPL"/>
</dbReference>
<feature type="domain" description="Aminoacyl-transfer RNA synthetases class-II family profile" evidence="8">
    <location>
        <begin position="148"/>
        <end position="549"/>
    </location>
</feature>
<dbReference type="Gene3D" id="3.30.930.10">
    <property type="entry name" value="Bira Bifunctional Protein, Domain 2"/>
    <property type="match status" value="1"/>
</dbReference>